<proteinExistence type="predicted"/>
<sequence length="150" mass="16105">MVKASGEISKGNDDSKIASTKITIEAELNIPALVQKAVDFIMGKINWANKQTNTGDRSVATNTGYQSVATNTGDRSVAEVSGEHSIAASFGEKSKARAGVNGAIVCVYRNDDGELIHIRASKVGENGIKPDTWYTLNEDGEFIEVNNERD</sequence>
<protein>
    <submittedName>
        <fullName evidence="1">Uncharacterized protein</fullName>
    </submittedName>
</protein>
<organism evidence="1">
    <name type="scientific">Podoviridae sp. ct4s49</name>
    <dbReference type="NCBI Taxonomy" id="2823555"/>
    <lineage>
        <taxon>Viruses</taxon>
        <taxon>Duplodnaviria</taxon>
        <taxon>Heunggongvirae</taxon>
        <taxon>Uroviricota</taxon>
        <taxon>Caudoviricetes</taxon>
    </lineage>
</organism>
<evidence type="ECO:0000313" key="1">
    <source>
        <dbReference type="EMBL" id="DAD68330.1"/>
    </source>
</evidence>
<dbReference type="EMBL" id="BK014699">
    <property type="protein sequence ID" value="DAD68330.1"/>
    <property type="molecule type" value="Genomic_DNA"/>
</dbReference>
<reference evidence="1" key="1">
    <citation type="journal article" date="2021" name="Proc. Natl. Acad. Sci. U.S.A.">
        <title>A Catalog of Tens of Thousands of Viruses from Human Metagenomes Reveals Hidden Associations with Chronic Diseases.</title>
        <authorList>
            <person name="Tisza M.J."/>
            <person name="Buck C.B."/>
        </authorList>
    </citation>
    <scope>NUCLEOTIDE SEQUENCE</scope>
    <source>
        <strain evidence="1">Ct4s49</strain>
    </source>
</reference>
<accession>A0A8S5LEH5</accession>
<name>A0A8S5LEH5_9CAUD</name>